<accession>A0AAD7WVV4</accession>
<gene>
    <name evidence="2" type="ORF">AAFF_G00171680</name>
</gene>
<comment type="caution">
    <text evidence="2">The sequence shown here is derived from an EMBL/GenBank/DDBJ whole genome shotgun (WGS) entry which is preliminary data.</text>
</comment>
<protein>
    <submittedName>
        <fullName evidence="2">Uncharacterized protein</fullName>
    </submittedName>
</protein>
<dbReference type="Proteomes" id="UP001221898">
    <property type="component" value="Unassembled WGS sequence"/>
</dbReference>
<keyword evidence="3" id="KW-1185">Reference proteome</keyword>
<sequence>MDRLRDMWDRADRQFVPSEDMNVLQRLECASVGPDHTEVSELIRGDNRKLARYYIYLLFRYCVTHGLQKTQGSCKVGKYRYHILNDIPANWLLTAAWSDYPSAPLDPMPHVAQHHRAYATHAPTYPDLSQFTANQQSQQPPKPWGYSVEQHLPSSTNNITGRASSGRAINNNSLDNRFSDPRMVMALIGSRRWMTSPSR</sequence>
<organism evidence="2 3">
    <name type="scientific">Aldrovandia affinis</name>
    <dbReference type="NCBI Taxonomy" id="143900"/>
    <lineage>
        <taxon>Eukaryota</taxon>
        <taxon>Metazoa</taxon>
        <taxon>Chordata</taxon>
        <taxon>Craniata</taxon>
        <taxon>Vertebrata</taxon>
        <taxon>Euteleostomi</taxon>
        <taxon>Actinopterygii</taxon>
        <taxon>Neopterygii</taxon>
        <taxon>Teleostei</taxon>
        <taxon>Notacanthiformes</taxon>
        <taxon>Halosauridae</taxon>
        <taxon>Aldrovandia</taxon>
    </lineage>
</organism>
<evidence type="ECO:0000313" key="3">
    <source>
        <dbReference type="Proteomes" id="UP001221898"/>
    </source>
</evidence>
<evidence type="ECO:0000313" key="2">
    <source>
        <dbReference type="EMBL" id="KAJ8411162.1"/>
    </source>
</evidence>
<dbReference type="AlphaFoldDB" id="A0AAD7WVV4"/>
<feature type="region of interest" description="Disordered" evidence="1">
    <location>
        <begin position="155"/>
        <end position="174"/>
    </location>
</feature>
<name>A0AAD7WVV4_9TELE</name>
<proteinExistence type="predicted"/>
<dbReference type="EMBL" id="JAINUG010000023">
    <property type="protein sequence ID" value="KAJ8411162.1"/>
    <property type="molecule type" value="Genomic_DNA"/>
</dbReference>
<reference evidence="2" key="1">
    <citation type="journal article" date="2023" name="Science">
        <title>Genome structures resolve the early diversification of teleost fishes.</title>
        <authorList>
            <person name="Parey E."/>
            <person name="Louis A."/>
            <person name="Montfort J."/>
            <person name="Bouchez O."/>
            <person name="Roques C."/>
            <person name="Iampietro C."/>
            <person name="Lluch J."/>
            <person name="Castinel A."/>
            <person name="Donnadieu C."/>
            <person name="Desvignes T."/>
            <person name="Floi Bucao C."/>
            <person name="Jouanno E."/>
            <person name="Wen M."/>
            <person name="Mejri S."/>
            <person name="Dirks R."/>
            <person name="Jansen H."/>
            <person name="Henkel C."/>
            <person name="Chen W.J."/>
            <person name="Zahm M."/>
            <person name="Cabau C."/>
            <person name="Klopp C."/>
            <person name="Thompson A.W."/>
            <person name="Robinson-Rechavi M."/>
            <person name="Braasch I."/>
            <person name="Lecointre G."/>
            <person name="Bobe J."/>
            <person name="Postlethwait J.H."/>
            <person name="Berthelot C."/>
            <person name="Roest Crollius H."/>
            <person name="Guiguen Y."/>
        </authorList>
    </citation>
    <scope>NUCLEOTIDE SEQUENCE</scope>
    <source>
        <strain evidence="2">NC1722</strain>
    </source>
</reference>
<evidence type="ECO:0000256" key="1">
    <source>
        <dbReference type="SAM" id="MobiDB-lite"/>
    </source>
</evidence>